<dbReference type="RefSeq" id="WP_288183525.1">
    <property type="nucleotide sequence ID" value="NZ_LT608335.1"/>
</dbReference>
<keyword evidence="3" id="KW-0998">Cell outer membrane</keyword>
<keyword evidence="1" id="KW-1134">Transmembrane beta strand</keyword>
<evidence type="ECO:0000313" key="7">
    <source>
        <dbReference type="EMBL" id="SCM79412.1"/>
    </source>
</evidence>
<dbReference type="GO" id="GO:0008320">
    <property type="term" value="F:protein transmembrane transporter activity"/>
    <property type="evidence" value="ECO:0007669"/>
    <property type="project" value="TreeGrafter"/>
</dbReference>
<feature type="domain" description="Haemolysin activator HlyB C-terminal" evidence="5">
    <location>
        <begin position="182"/>
        <end position="503"/>
    </location>
</feature>
<dbReference type="Pfam" id="PF03865">
    <property type="entry name" value="ShlB"/>
    <property type="match status" value="1"/>
</dbReference>
<dbReference type="InterPro" id="IPR051544">
    <property type="entry name" value="TPS_OM_transporter"/>
</dbReference>
<gene>
    <name evidence="7" type="ORF">KL86SPO_20555</name>
</gene>
<evidence type="ECO:0000256" key="4">
    <source>
        <dbReference type="SAM" id="SignalP"/>
    </source>
</evidence>
<reference evidence="7" key="1">
    <citation type="submission" date="2016-08" db="EMBL/GenBank/DDBJ databases">
        <authorList>
            <person name="Seilhamer J.J."/>
        </authorList>
    </citation>
    <scope>NUCLEOTIDE SEQUENCE</scope>
    <source>
        <strain evidence="7">86</strain>
    </source>
</reference>
<feature type="signal peptide" evidence="4">
    <location>
        <begin position="1"/>
        <end position="34"/>
    </location>
</feature>
<evidence type="ECO:0000256" key="2">
    <source>
        <dbReference type="ARBA" id="ARBA00022692"/>
    </source>
</evidence>
<name>A0A212LPF1_9FIRM</name>
<dbReference type="Gene3D" id="3.10.20.310">
    <property type="entry name" value="membrane protein fhac"/>
    <property type="match status" value="1"/>
</dbReference>
<dbReference type="EMBL" id="FMJE01000002">
    <property type="protein sequence ID" value="SCM79412.1"/>
    <property type="molecule type" value="Genomic_DNA"/>
</dbReference>
<proteinExistence type="predicted"/>
<accession>A0A212LPF1</accession>
<feature type="chain" id="PRO_5038375588" evidence="4">
    <location>
        <begin position="35"/>
        <end position="543"/>
    </location>
</feature>
<keyword evidence="4" id="KW-0732">Signal</keyword>
<keyword evidence="1" id="KW-0472">Membrane</keyword>
<dbReference type="GO" id="GO:0046819">
    <property type="term" value="P:protein secretion by the type V secretion system"/>
    <property type="evidence" value="ECO:0007669"/>
    <property type="project" value="TreeGrafter"/>
</dbReference>
<dbReference type="AlphaFoldDB" id="A0A212LPF1"/>
<dbReference type="GO" id="GO:0098046">
    <property type="term" value="C:type V protein secretion system complex"/>
    <property type="evidence" value="ECO:0007669"/>
    <property type="project" value="TreeGrafter"/>
</dbReference>
<organism evidence="7">
    <name type="scientific">uncultured Sporomusa sp</name>
    <dbReference type="NCBI Taxonomy" id="307249"/>
    <lineage>
        <taxon>Bacteria</taxon>
        <taxon>Bacillati</taxon>
        <taxon>Bacillota</taxon>
        <taxon>Negativicutes</taxon>
        <taxon>Selenomonadales</taxon>
        <taxon>Sporomusaceae</taxon>
        <taxon>Sporomusa</taxon>
        <taxon>environmental samples</taxon>
    </lineage>
</organism>
<evidence type="ECO:0000259" key="5">
    <source>
        <dbReference type="Pfam" id="PF03865"/>
    </source>
</evidence>
<dbReference type="InterPro" id="IPR005565">
    <property type="entry name" value="Hemolysn_activator_HlyB_C"/>
</dbReference>
<dbReference type="Pfam" id="PF08479">
    <property type="entry name" value="POTRA_2"/>
    <property type="match status" value="1"/>
</dbReference>
<dbReference type="Gene3D" id="2.40.160.50">
    <property type="entry name" value="membrane protein fhac: a member of the omp85/tpsb transporter family"/>
    <property type="match status" value="1"/>
</dbReference>
<protein>
    <submittedName>
        <fullName evidence="7">Polypeptide-transport-associated domain protein ShlB-type</fullName>
    </submittedName>
</protein>
<evidence type="ECO:0000256" key="1">
    <source>
        <dbReference type="ARBA" id="ARBA00022452"/>
    </source>
</evidence>
<evidence type="ECO:0000256" key="3">
    <source>
        <dbReference type="ARBA" id="ARBA00023237"/>
    </source>
</evidence>
<keyword evidence="2" id="KW-0812">Transmembrane</keyword>
<dbReference type="PANTHER" id="PTHR34597">
    <property type="entry name" value="SLR1661 PROTEIN"/>
    <property type="match status" value="1"/>
</dbReference>
<feature type="domain" description="Polypeptide-transport-associated ShlB-type" evidence="6">
    <location>
        <begin position="45"/>
        <end position="120"/>
    </location>
</feature>
<dbReference type="InterPro" id="IPR013686">
    <property type="entry name" value="Polypept-transport_assoc_ShlB"/>
</dbReference>
<evidence type="ECO:0000259" key="6">
    <source>
        <dbReference type="Pfam" id="PF08479"/>
    </source>
</evidence>
<dbReference type="PANTHER" id="PTHR34597:SF1">
    <property type="entry name" value="HEME_HEMOPEXIN TRANSPORTER PROTEIN HUXB"/>
    <property type="match status" value="1"/>
</dbReference>
<sequence length="543" mass="59814">MSRSHRYGKKTRKIAIIAVALLMGTGLFMPAGHAAGQGGDSPTVVVSQYRFSGGQELATDSDLAALLDDSIGKPATIKDLEQQADSITRYLRSKGYFVAFAYIPAQDFANGQINIAIEPGRYDQVIINNETKIHDNAIKRELGKVASGAIVEKKSLERAVWLIGDLAGAEAKTSLQAGSQPGTTTLTINVKPEGKETWGYVGVDNGGYRYTGRTQYTALVNRANPFKEGDLLTVSGLYTGNGQKNGSISYTTPALDQGSRFGISYARSNYLLGGPFTVLGITGTADTLSLSYQKNLQRSRNANWYGQIRFDSKDLKDEVELLNYKSRKHANNWVIGINGDTLDTWQGGGSNTYSFTYTKGDLDLRDADSRLADADAVTGLHTNGSFGKYNLNFTRLQHIRERLALYLTYSYQWADENLDPSEKMYLGGPYGVRAYPVGEASGDEGWMGMAELRWNLPAKEGAKDTWQLITFVDAGSVSQNKYPLAISTESNRRSLSGMGVGVNWSRENNWAARLHYSWKLGSEEAQSDDDKSGRFWFQLYKFI</sequence>